<dbReference type="Gene3D" id="2.60.40.3440">
    <property type="match status" value="1"/>
</dbReference>
<dbReference type="Gene3D" id="2.150.10.10">
    <property type="entry name" value="Serralysin-like metalloprotease, C-terminal"/>
    <property type="match status" value="1"/>
</dbReference>
<dbReference type="InterPro" id="IPR013320">
    <property type="entry name" value="ConA-like_dom_sf"/>
</dbReference>
<dbReference type="SUPFAM" id="SSF49299">
    <property type="entry name" value="PKD domain"/>
    <property type="match status" value="1"/>
</dbReference>
<dbReference type="InterPro" id="IPR000601">
    <property type="entry name" value="PKD_dom"/>
</dbReference>
<dbReference type="SMART" id="SM00710">
    <property type="entry name" value="PbH1"/>
    <property type="match status" value="7"/>
</dbReference>
<protein>
    <recommendedName>
        <fullName evidence="2">PKD domain-containing protein</fullName>
    </recommendedName>
</protein>
<reference evidence="3 4" key="1">
    <citation type="submission" date="2018-05" db="EMBL/GenBank/DDBJ databases">
        <title>Rhodobacteraceae gen. nov., sp. nov. isolated from sea water.</title>
        <authorList>
            <person name="Ren Y."/>
        </authorList>
    </citation>
    <scope>NUCLEOTIDE SEQUENCE [LARGE SCALE GENOMIC DNA]</scope>
    <source>
        <strain evidence="3 4">TG-679</strain>
    </source>
</reference>
<dbReference type="OrthoDB" id="3938151at2"/>
<comment type="caution">
    <text evidence="3">The sequence shown here is derived from an EMBL/GenBank/DDBJ whole genome shotgun (WGS) entry which is preliminary data.</text>
</comment>
<dbReference type="Gene3D" id="2.60.40.10">
    <property type="entry name" value="Immunoglobulins"/>
    <property type="match status" value="1"/>
</dbReference>
<accession>A0A2V2LHS8</accession>
<gene>
    <name evidence="3" type="ORF">DKT77_14205</name>
</gene>
<dbReference type="Gene3D" id="2.160.20.10">
    <property type="entry name" value="Single-stranded right-handed beta-helix, Pectin lyase-like"/>
    <property type="match status" value="1"/>
</dbReference>
<feature type="domain" description="PKD" evidence="2">
    <location>
        <begin position="487"/>
        <end position="532"/>
    </location>
</feature>
<dbReference type="InterPro" id="IPR006626">
    <property type="entry name" value="PbH1"/>
</dbReference>
<dbReference type="InterPro" id="IPR039448">
    <property type="entry name" value="Beta_helix"/>
</dbReference>
<proteinExistence type="predicted"/>
<keyword evidence="4" id="KW-1185">Reference proteome</keyword>
<dbReference type="Pfam" id="PF18911">
    <property type="entry name" value="PKD_4"/>
    <property type="match status" value="1"/>
</dbReference>
<sequence length="1150" mass="121347">MNSGRDRRFPGARSSKTDVSVGLTRKPATRKDCDMTDTSSSLAPAPQTTVTVTSTAELAQAVSDLNASGGGTILLDAAGGPYDIMLSRVGSAEAPLTIAALDADAPPLVHAVDIDRCSHVTITGMHIEDMETTRGKDVQITRSTHIDFTGNTMQGRADGFLAEDNGATCGNSAIFVRYGSDVSITDNDIRGYFHGVGVLDTADFTLSGNEITQIQGDGFRGGGIDGAVLSYNHMHDFYGAVQTITHTDMIQLWGSGTSQPNRDIVISNNILDAGDGAATQTIFIRNEEIGKDTPAGDYFQNITITDNVVHNGARHGIAVSNTEGLVISDNTVLWNETVMAKTTTTSPGSNDQPWINITDAPGVTVEGNIAGNISINDSGDIDQTALRAQNTFLSYTDSSSVNYAYDHFVNLGGGSDTDLRDIMLRPDSPLFGTMGAEGSSKIDLDADVTPIISSQPVAGTTLMVDLTAFALAQDGSQVDMSTAQIAWSFDDGTIRLGETARHTFETPGTHTVRIDMIDADGRSATLVRTVLIDNPVLVDLDFGTAITDVSGRDTAGALQDMNGGALVQTADGGYALHITEGNNYSFDRSGSHLFNLDRFKIDMALQLDSTAETGDIFTQHTVMKMSVLSDGALRFHMNTDAGGFAVVSDRGLMRDTDLHDISVSYDSQAQELVLRVDGTIVGTAFATGQTPPPTSWGLSIGGGWGAKINGLLHDFRISQPDSPLMTSAAAAGTDGAVDMADDALLAGDAFANLLVGGDGDDTFLDTDGNDTMLGGVGNDTVHYGGAFESYVVDVGAGTIRHADGETDTIVSVETLRFADGTFETDTGTFAANKAPEAADDILRTPADTLLRIDAQTLLANDVDDSPASLKVVDVTSGANGSIALDTESGEYVYTPRPGFNGIDTVSYTVQDEFGATSQADIRLLVGTAPADDILQSAFSDADAEQYRIDTSDPAGFRVGGSGVSFGEDGIDMDGSGSLSLGRLKDFEKSSALALSIDFSLNDLGDDPVRLVWNHTNVGLELRGNDLFVSVGETLRHTVQDAGVQTTERQNIKLWIDEDADSVALVVNGNLVEDPGLQGVDLKWVGGGEWGWNLGGAWGRTLDGTIHDFALMELDWDDAQSAYGFESPEYGVIEDTAADFLDADIPMALEA</sequence>
<dbReference type="InterPro" id="IPR012334">
    <property type="entry name" value="Pectin_lyas_fold"/>
</dbReference>
<dbReference type="Proteomes" id="UP000245680">
    <property type="component" value="Unassembled WGS sequence"/>
</dbReference>
<dbReference type="CDD" id="cd00146">
    <property type="entry name" value="PKD"/>
    <property type="match status" value="1"/>
</dbReference>
<name>A0A2V2LHS8_9RHOB</name>
<dbReference type="SMART" id="SM00089">
    <property type="entry name" value="PKD"/>
    <property type="match status" value="1"/>
</dbReference>
<dbReference type="PROSITE" id="PS50093">
    <property type="entry name" value="PKD"/>
    <property type="match status" value="1"/>
</dbReference>
<dbReference type="InterPro" id="IPR013783">
    <property type="entry name" value="Ig-like_fold"/>
</dbReference>
<feature type="compositionally biased region" description="Polar residues" evidence="1">
    <location>
        <begin position="36"/>
        <end position="47"/>
    </location>
</feature>
<dbReference type="SUPFAM" id="SSF49899">
    <property type="entry name" value="Concanavalin A-like lectins/glucanases"/>
    <property type="match status" value="1"/>
</dbReference>
<dbReference type="Pfam" id="PF13385">
    <property type="entry name" value="Laminin_G_3"/>
    <property type="match status" value="1"/>
</dbReference>
<evidence type="ECO:0000256" key="1">
    <source>
        <dbReference type="SAM" id="MobiDB-lite"/>
    </source>
</evidence>
<dbReference type="InterPro" id="IPR011050">
    <property type="entry name" value="Pectin_lyase_fold/virulence"/>
</dbReference>
<feature type="region of interest" description="Disordered" evidence="1">
    <location>
        <begin position="1"/>
        <end position="47"/>
    </location>
</feature>
<dbReference type="InterPro" id="IPR035986">
    <property type="entry name" value="PKD_dom_sf"/>
</dbReference>
<dbReference type="Gene3D" id="2.60.120.200">
    <property type="match status" value="1"/>
</dbReference>
<dbReference type="EMBL" id="QGKU01000045">
    <property type="protein sequence ID" value="PWR01959.1"/>
    <property type="molecule type" value="Genomic_DNA"/>
</dbReference>
<evidence type="ECO:0000313" key="3">
    <source>
        <dbReference type="EMBL" id="PWR01959.1"/>
    </source>
</evidence>
<evidence type="ECO:0000313" key="4">
    <source>
        <dbReference type="Proteomes" id="UP000245680"/>
    </source>
</evidence>
<dbReference type="Pfam" id="PF13229">
    <property type="entry name" value="Beta_helix"/>
    <property type="match status" value="1"/>
</dbReference>
<dbReference type="AlphaFoldDB" id="A0A2V2LHS8"/>
<dbReference type="SUPFAM" id="SSF51126">
    <property type="entry name" value="Pectin lyase-like"/>
    <property type="match status" value="1"/>
</dbReference>
<dbReference type="InterPro" id="IPR022409">
    <property type="entry name" value="PKD/Chitinase_dom"/>
</dbReference>
<dbReference type="Pfam" id="PF17963">
    <property type="entry name" value="Big_9"/>
    <property type="match status" value="1"/>
</dbReference>
<evidence type="ECO:0000259" key="2">
    <source>
        <dbReference type="PROSITE" id="PS50093"/>
    </source>
</evidence>
<dbReference type="InterPro" id="IPR011049">
    <property type="entry name" value="Serralysin-like_metalloprot_C"/>
</dbReference>
<organism evidence="3 4">
    <name type="scientific">Meridianimarinicoccus roseus</name>
    <dbReference type="NCBI Taxonomy" id="2072018"/>
    <lineage>
        <taxon>Bacteria</taxon>
        <taxon>Pseudomonadati</taxon>
        <taxon>Pseudomonadota</taxon>
        <taxon>Alphaproteobacteria</taxon>
        <taxon>Rhodobacterales</taxon>
        <taxon>Paracoccaceae</taxon>
        <taxon>Meridianimarinicoccus</taxon>
    </lineage>
</organism>